<dbReference type="Pfam" id="PF14247">
    <property type="entry name" value="DUF4344"/>
    <property type="match status" value="1"/>
</dbReference>
<feature type="region of interest" description="Disordered" evidence="1">
    <location>
        <begin position="1"/>
        <end position="28"/>
    </location>
</feature>
<dbReference type="InterPro" id="IPR025644">
    <property type="entry name" value="DUF4344"/>
</dbReference>
<feature type="compositionally biased region" description="Basic and acidic residues" evidence="1">
    <location>
        <begin position="10"/>
        <end position="23"/>
    </location>
</feature>
<dbReference type="KEGG" id="mhos:CXR34_15585"/>
<dbReference type="EMBL" id="CP025299">
    <property type="protein sequence ID" value="AUG30748.1"/>
    <property type="molecule type" value="Genomic_DNA"/>
</dbReference>
<evidence type="ECO:0000313" key="2">
    <source>
        <dbReference type="EMBL" id="AUG30748.1"/>
    </source>
</evidence>
<protein>
    <submittedName>
        <fullName evidence="2">Uncharacterized protein</fullName>
    </submittedName>
</protein>
<accession>A0A2K9DQQ4</accession>
<organism evidence="2 3">
    <name type="scientific">Microbacterium hominis</name>
    <dbReference type="NCBI Taxonomy" id="162426"/>
    <lineage>
        <taxon>Bacteria</taxon>
        <taxon>Bacillati</taxon>
        <taxon>Actinomycetota</taxon>
        <taxon>Actinomycetes</taxon>
        <taxon>Micrococcales</taxon>
        <taxon>Microbacteriaceae</taxon>
        <taxon>Microbacterium</taxon>
    </lineage>
</organism>
<reference evidence="2 3" key="1">
    <citation type="submission" date="2017-12" db="EMBL/GenBank/DDBJ databases">
        <title>Isolation and characterization of estrogens degradatiion strain Microbacterium hominis SJTG1.</title>
        <authorList>
            <person name="Xiong W."/>
            <person name="Yin C."/>
            <person name="Zheng D."/>
            <person name="Liang R."/>
        </authorList>
    </citation>
    <scope>NUCLEOTIDE SEQUENCE [LARGE SCALE GENOMIC DNA]</scope>
    <source>
        <strain evidence="2 3">SJTG1</strain>
    </source>
</reference>
<dbReference type="Proteomes" id="UP000233276">
    <property type="component" value="Chromosome"/>
</dbReference>
<evidence type="ECO:0000256" key="1">
    <source>
        <dbReference type="SAM" id="MobiDB-lite"/>
    </source>
</evidence>
<dbReference type="AlphaFoldDB" id="A0A2K9DQQ4"/>
<name>A0A2K9DQQ4_9MICO</name>
<evidence type="ECO:0000313" key="3">
    <source>
        <dbReference type="Proteomes" id="UP000233276"/>
    </source>
</evidence>
<proteinExistence type="predicted"/>
<sequence length="303" mass="32728">MRPSCRSRRDRRDPLTSPHERSSARMLPVHPRLLSRRARIVSVLAAATALLAGCTAPDPGAVASGASSAGHVVVDYAATTTPENETERRLLQDAGLLEAFAAWMEETVRLPMDITLVAKECQDANAFYTAQDSTITVCYELPASERVSLRADGTADADIDTQLLESAREVLFHEGGHALVAELDLAFTGREEDVADQFSVYALTGTEADTDSLITVAKLYYLRAQAVTTIDELPFSDTHGLDAQRSANFLCYVYGAAPDRYDYLVTDGVLDGDRAAGCPEEYAQLTAGWSALLAPFRTTSATS</sequence>
<gene>
    <name evidence="2" type="ORF">CXR34_15585</name>
</gene>